<keyword evidence="10" id="KW-0539">Nucleus</keyword>
<dbReference type="CDD" id="cd17961">
    <property type="entry name" value="DEADc_DDX56"/>
    <property type="match status" value="1"/>
</dbReference>
<evidence type="ECO:0000256" key="4">
    <source>
        <dbReference type="ARBA" id="ARBA00022552"/>
    </source>
</evidence>
<dbReference type="GO" id="GO:0005524">
    <property type="term" value="F:ATP binding"/>
    <property type="evidence" value="ECO:0007669"/>
    <property type="project" value="UniProtKB-KW"/>
</dbReference>
<comment type="subcellular location">
    <subcellularLocation>
        <location evidence="1">Nucleus</location>
        <location evidence="1">Nucleolus</location>
    </subcellularLocation>
</comment>
<dbReference type="PROSITE" id="PS51192">
    <property type="entry name" value="HELICASE_ATP_BIND_1"/>
    <property type="match status" value="1"/>
</dbReference>
<dbReference type="RefSeq" id="XP_035791497.1">
    <property type="nucleotide sequence ID" value="XM_035935604.1"/>
</dbReference>
<evidence type="ECO:0000256" key="3">
    <source>
        <dbReference type="ARBA" id="ARBA00022517"/>
    </source>
</evidence>
<protein>
    <recommendedName>
        <fullName evidence="2">RNA helicase</fullName>
        <ecNumber evidence="2">3.6.4.13</ecNumber>
    </recommendedName>
</protein>
<keyword evidence="8" id="KW-0067">ATP-binding</keyword>
<evidence type="ECO:0000256" key="10">
    <source>
        <dbReference type="ARBA" id="ARBA00023242"/>
    </source>
</evidence>
<dbReference type="CTD" id="136024850"/>
<dbReference type="InterPro" id="IPR014014">
    <property type="entry name" value="RNA_helicase_DEAD_Q_motif"/>
</dbReference>
<dbReference type="SMART" id="SM00487">
    <property type="entry name" value="DEXDc"/>
    <property type="match status" value="1"/>
</dbReference>
<name>A0A182FKL4_ANOAL</name>
<organism evidence="17 18">
    <name type="scientific">Anopheles albimanus</name>
    <name type="common">New world malaria mosquito</name>
    <dbReference type="NCBI Taxonomy" id="7167"/>
    <lineage>
        <taxon>Eukaryota</taxon>
        <taxon>Metazoa</taxon>
        <taxon>Ecdysozoa</taxon>
        <taxon>Arthropoda</taxon>
        <taxon>Hexapoda</taxon>
        <taxon>Insecta</taxon>
        <taxon>Pterygota</taxon>
        <taxon>Neoptera</taxon>
        <taxon>Endopterygota</taxon>
        <taxon>Diptera</taxon>
        <taxon>Nematocera</taxon>
        <taxon>Culicoidea</taxon>
        <taxon>Culicidae</taxon>
        <taxon>Anophelinae</taxon>
        <taxon>Anopheles</taxon>
    </lineage>
</organism>
<dbReference type="Pfam" id="PF00270">
    <property type="entry name" value="DEAD"/>
    <property type="match status" value="1"/>
</dbReference>
<dbReference type="Proteomes" id="UP000069272">
    <property type="component" value="Chromosome 3R"/>
</dbReference>
<sequence length="553" mass="62993">MENPEQELNFHELELDDRLLKDIARLGWISPTLVQEKAIPFLLQGKDVLIRARTGSGKTAAFAIPIIQSVLSRKGESAVRETSVLVMAPSQDLCHQIAKVFTELTSSCGPLVRVVDLSSKEDRATYRHLLADRPDIVVSTPGRLRTVLTDGTLNVRESLRCVTIDEADLMFSFGFEKDLREVLKHFPPVHQSVLCSATLEEDVVSLKKLILHNPVVLKLEEPDLAIGSQLTHYQIEADEMDKAVVLYTILKLKLIQGKCIVFVKSVERCYRLKLFLEQFSIRSCILNSELPIKIRCHTVDQFNQGVYDTIIASDELMAVNPERVAKKKAKKPSTKQLLQQNSEAESSVSRGIDFQCVSCVVNFDFPSDINSYIHRAGRTARGKNNGSVLSFVSIEELERKREVEEFLQGLANDDGFTMKNFQFNFDEVEAFRYRAKDAWRAITKLSIREARIKELKAEMFNSEKLKSFFEENPRDLQTLRHDRTLHTVHVQEHLGDVPEYLVPPSLRSIVAFNNNKRHKKSSDKRHGKTNKRSSKAENPLLMDGMDYGKKRRV</sequence>
<evidence type="ECO:0000313" key="17">
    <source>
        <dbReference type="EnsemblMetazoa" id="AALB007063-PA"/>
    </source>
</evidence>
<comment type="similarity">
    <text evidence="11">Belongs to the DEAD box helicase family. DDX56/DBP9 subfamily.</text>
</comment>
<dbReference type="AlphaFoldDB" id="A0A182FKL4"/>
<dbReference type="InterPro" id="IPR014001">
    <property type="entry name" value="Helicase_ATP-bd"/>
</dbReference>
<dbReference type="GO" id="GO:0006364">
    <property type="term" value="P:rRNA processing"/>
    <property type="evidence" value="ECO:0007669"/>
    <property type="project" value="UniProtKB-KW"/>
</dbReference>
<dbReference type="GO" id="GO:0005730">
    <property type="term" value="C:nucleolus"/>
    <property type="evidence" value="ECO:0007669"/>
    <property type="project" value="UniProtKB-SubCell"/>
</dbReference>
<dbReference type="GO" id="GO:0016787">
    <property type="term" value="F:hydrolase activity"/>
    <property type="evidence" value="ECO:0007669"/>
    <property type="project" value="UniProtKB-KW"/>
</dbReference>
<comment type="catalytic activity">
    <reaction evidence="12">
        <text>ATP + H2O = ADP + phosphate + H(+)</text>
        <dbReference type="Rhea" id="RHEA:13065"/>
        <dbReference type="ChEBI" id="CHEBI:15377"/>
        <dbReference type="ChEBI" id="CHEBI:15378"/>
        <dbReference type="ChEBI" id="CHEBI:30616"/>
        <dbReference type="ChEBI" id="CHEBI:43474"/>
        <dbReference type="ChEBI" id="CHEBI:456216"/>
        <dbReference type="EC" id="3.6.4.13"/>
    </reaction>
</comment>
<dbReference type="FunFam" id="3.40.50.300:FF:001046">
    <property type="entry name" value="Probable ATP-dependent RNA helicase ddx56"/>
    <property type="match status" value="1"/>
</dbReference>
<evidence type="ECO:0000256" key="1">
    <source>
        <dbReference type="ARBA" id="ARBA00004604"/>
    </source>
</evidence>
<dbReference type="GeneID" id="118466379"/>
<dbReference type="GO" id="GO:0005829">
    <property type="term" value="C:cytosol"/>
    <property type="evidence" value="ECO:0007669"/>
    <property type="project" value="TreeGrafter"/>
</dbReference>
<keyword evidence="7" id="KW-0347">Helicase</keyword>
<dbReference type="OrthoDB" id="1191041at2759"/>
<dbReference type="SUPFAM" id="SSF52540">
    <property type="entry name" value="P-loop containing nucleoside triphosphate hydrolases"/>
    <property type="match status" value="2"/>
</dbReference>
<evidence type="ECO:0000256" key="9">
    <source>
        <dbReference type="ARBA" id="ARBA00022884"/>
    </source>
</evidence>
<keyword evidence="9" id="KW-0694">RNA-binding</keyword>
<feature type="domain" description="DEAD-box RNA helicase Q" evidence="16">
    <location>
        <begin position="8"/>
        <end position="36"/>
    </location>
</feature>
<dbReference type="InterPro" id="IPR011545">
    <property type="entry name" value="DEAD/DEAH_box_helicase_dom"/>
</dbReference>
<evidence type="ECO:0000256" key="6">
    <source>
        <dbReference type="ARBA" id="ARBA00022801"/>
    </source>
</evidence>
<dbReference type="GO" id="GO:0003723">
    <property type="term" value="F:RNA binding"/>
    <property type="evidence" value="ECO:0007669"/>
    <property type="project" value="UniProtKB-KW"/>
</dbReference>
<dbReference type="InterPro" id="IPR027417">
    <property type="entry name" value="P-loop_NTPase"/>
</dbReference>
<dbReference type="CDD" id="cd18787">
    <property type="entry name" value="SF2_C_DEAD"/>
    <property type="match status" value="1"/>
</dbReference>
<dbReference type="PROSITE" id="PS51195">
    <property type="entry name" value="Q_MOTIF"/>
    <property type="match status" value="1"/>
</dbReference>
<dbReference type="EC" id="3.6.4.13" evidence="2"/>
<dbReference type="Pfam" id="PF00271">
    <property type="entry name" value="Helicase_C"/>
    <property type="match status" value="2"/>
</dbReference>
<evidence type="ECO:0000259" key="15">
    <source>
        <dbReference type="PROSITE" id="PS51194"/>
    </source>
</evidence>
<dbReference type="EnsemblMetazoa" id="AALB007063-RA">
    <property type="protein sequence ID" value="AALB007063-PA"/>
    <property type="gene ID" value="AALB007063"/>
</dbReference>
<dbReference type="Gene3D" id="3.40.50.300">
    <property type="entry name" value="P-loop containing nucleotide triphosphate hydrolases"/>
    <property type="match status" value="2"/>
</dbReference>
<feature type="region of interest" description="Disordered" evidence="13">
    <location>
        <begin position="512"/>
        <end position="553"/>
    </location>
</feature>
<keyword evidence="3" id="KW-0690">Ribosome biogenesis</keyword>
<evidence type="ECO:0000259" key="14">
    <source>
        <dbReference type="PROSITE" id="PS51192"/>
    </source>
</evidence>
<evidence type="ECO:0000259" key="16">
    <source>
        <dbReference type="PROSITE" id="PS51195"/>
    </source>
</evidence>
<dbReference type="KEGG" id="aali:118466379"/>
<evidence type="ECO:0000256" key="8">
    <source>
        <dbReference type="ARBA" id="ARBA00022840"/>
    </source>
</evidence>
<dbReference type="InterPro" id="IPR050079">
    <property type="entry name" value="DEAD_box_RNA_helicase"/>
</dbReference>
<feature type="compositionally biased region" description="Basic residues" evidence="13">
    <location>
        <begin position="515"/>
        <end position="533"/>
    </location>
</feature>
<evidence type="ECO:0000256" key="13">
    <source>
        <dbReference type="SAM" id="MobiDB-lite"/>
    </source>
</evidence>
<proteinExistence type="inferred from homology"/>
<dbReference type="SMART" id="SM00490">
    <property type="entry name" value="HELICc"/>
    <property type="match status" value="1"/>
</dbReference>
<keyword evidence="5" id="KW-0547">Nucleotide-binding</keyword>
<reference evidence="17 18" key="1">
    <citation type="journal article" date="2017" name="G3 (Bethesda)">
        <title>The Physical Genome Mapping of Anopheles albimanus Corrected Scaffold Misassemblies and Identified Interarm Rearrangements in Genus Anopheles.</title>
        <authorList>
            <person name="Artemov G.N."/>
            <person name="Peery A.N."/>
            <person name="Jiang X."/>
            <person name="Tu Z."/>
            <person name="Stegniy V.N."/>
            <person name="Sharakhova M.V."/>
            <person name="Sharakhov I.V."/>
        </authorList>
    </citation>
    <scope>NUCLEOTIDE SEQUENCE [LARGE SCALE GENOMIC DNA]</scope>
    <source>
        <strain evidence="17 18">ALBI9_A</strain>
    </source>
</reference>
<feature type="domain" description="Helicase C-terminal" evidence="15">
    <location>
        <begin position="248"/>
        <end position="422"/>
    </location>
</feature>
<dbReference type="InterPro" id="IPR001650">
    <property type="entry name" value="Helicase_C-like"/>
</dbReference>
<evidence type="ECO:0000313" key="18">
    <source>
        <dbReference type="Proteomes" id="UP000069272"/>
    </source>
</evidence>
<dbReference type="PANTHER" id="PTHR47959:SF21">
    <property type="entry name" value="DEAD-BOX HELICASE 56"/>
    <property type="match status" value="1"/>
</dbReference>
<keyword evidence="18" id="KW-1185">Reference proteome</keyword>
<dbReference type="VEuPathDB" id="VectorBase:AALB20_026874"/>
<dbReference type="GO" id="GO:0003724">
    <property type="term" value="F:RNA helicase activity"/>
    <property type="evidence" value="ECO:0007669"/>
    <property type="project" value="UniProtKB-EC"/>
</dbReference>
<dbReference type="VEuPathDB" id="VectorBase:AALB007063"/>
<keyword evidence="6" id="KW-0378">Hydrolase</keyword>
<dbReference type="PROSITE" id="PS51194">
    <property type="entry name" value="HELICASE_CTER"/>
    <property type="match status" value="1"/>
</dbReference>
<evidence type="ECO:0000256" key="5">
    <source>
        <dbReference type="ARBA" id="ARBA00022741"/>
    </source>
</evidence>
<evidence type="ECO:0000256" key="7">
    <source>
        <dbReference type="ARBA" id="ARBA00022806"/>
    </source>
</evidence>
<evidence type="ECO:0000256" key="11">
    <source>
        <dbReference type="ARBA" id="ARBA00038041"/>
    </source>
</evidence>
<reference evidence="17" key="2">
    <citation type="submission" date="2022-08" db="UniProtKB">
        <authorList>
            <consortium name="EnsemblMetazoa"/>
        </authorList>
    </citation>
    <scope>IDENTIFICATION</scope>
    <source>
        <strain evidence="17">STECLA/ALBI9_A</strain>
    </source>
</reference>
<dbReference type="STRING" id="7167.A0A182FKL4"/>
<evidence type="ECO:0000256" key="2">
    <source>
        <dbReference type="ARBA" id="ARBA00012552"/>
    </source>
</evidence>
<accession>A0A182FKL4</accession>
<feature type="domain" description="Helicase ATP-binding" evidence="14">
    <location>
        <begin position="39"/>
        <end position="217"/>
    </location>
</feature>
<dbReference type="PANTHER" id="PTHR47959">
    <property type="entry name" value="ATP-DEPENDENT RNA HELICASE RHLE-RELATED"/>
    <property type="match status" value="1"/>
</dbReference>
<keyword evidence="4" id="KW-0698">rRNA processing</keyword>
<evidence type="ECO:0000256" key="12">
    <source>
        <dbReference type="ARBA" id="ARBA00047984"/>
    </source>
</evidence>